<dbReference type="OrthoDB" id="9808408at2"/>
<keyword evidence="3" id="KW-0157">Chromophore</keyword>
<keyword evidence="7" id="KW-1185">Reference proteome</keyword>
<dbReference type="AlphaFoldDB" id="A0A5A9W589"/>
<evidence type="ECO:0000259" key="5">
    <source>
        <dbReference type="PROSITE" id="PS50046"/>
    </source>
</evidence>
<dbReference type="InterPro" id="IPR013515">
    <property type="entry name" value="Phytochrome_cen-reg"/>
</dbReference>
<dbReference type="SUPFAM" id="SSF55785">
    <property type="entry name" value="PYP-like sensor domain (PAS domain)"/>
    <property type="match status" value="1"/>
</dbReference>
<dbReference type="Gene3D" id="3.30.450.20">
    <property type="entry name" value="PAS domain"/>
    <property type="match status" value="1"/>
</dbReference>
<dbReference type="GO" id="GO:0009881">
    <property type="term" value="F:photoreceptor activity"/>
    <property type="evidence" value="ECO:0007669"/>
    <property type="project" value="UniProtKB-KW"/>
</dbReference>
<dbReference type="Pfam" id="PF08446">
    <property type="entry name" value="PAS_2"/>
    <property type="match status" value="1"/>
</dbReference>
<reference evidence="6 7" key="1">
    <citation type="submission" date="2019-03" db="EMBL/GenBank/DDBJ databases">
        <title>Nitrincola sp. nov. isolated from an Indian soda lake.</title>
        <authorList>
            <person name="Joshi A."/>
            <person name="Thite S.V."/>
            <person name="Joseph N."/>
            <person name="Dhotre D."/>
            <person name="Moorthy M."/>
            <person name="Shouche Y.S."/>
        </authorList>
    </citation>
    <scope>NUCLEOTIDE SEQUENCE [LARGE SCALE GENOMIC DNA]</scope>
    <source>
        <strain evidence="6 7">MEB193</strain>
    </source>
</reference>
<dbReference type="InterPro" id="IPR043150">
    <property type="entry name" value="Phytochrome_PHY_sf"/>
</dbReference>
<dbReference type="InterPro" id="IPR013654">
    <property type="entry name" value="PAS_2"/>
</dbReference>
<keyword evidence="4" id="KW-0675">Receptor</keyword>
<evidence type="ECO:0000256" key="2">
    <source>
        <dbReference type="ARBA" id="ARBA00022606"/>
    </source>
</evidence>
<dbReference type="GO" id="GO:0006355">
    <property type="term" value="P:regulation of DNA-templated transcription"/>
    <property type="evidence" value="ECO:0007669"/>
    <property type="project" value="InterPro"/>
</dbReference>
<keyword evidence="1" id="KW-0600">Photoreceptor protein</keyword>
<comment type="caution">
    <text evidence="6">The sequence shown here is derived from an EMBL/GenBank/DDBJ whole genome shotgun (WGS) entry which is preliminary data.</text>
</comment>
<dbReference type="Proteomes" id="UP000325302">
    <property type="component" value="Unassembled WGS sequence"/>
</dbReference>
<keyword evidence="2" id="KW-0716">Sensory transduction</keyword>
<protein>
    <submittedName>
        <fullName evidence="6">GAF domain-containing protein</fullName>
    </submittedName>
</protein>
<dbReference type="SUPFAM" id="SSF55781">
    <property type="entry name" value="GAF domain-like"/>
    <property type="match status" value="2"/>
</dbReference>
<evidence type="ECO:0000313" key="6">
    <source>
        <dbReference type="EMBL" id="KAA0875917.1"/>
    </source>
</evidence>
<dbReference type="Pfam" id="PF00360">
    <property type="entry name" value="PHY"/>
    <property type="match status" value="1"/>
</dbReference>
<accession>A0A5A9W589</accession>
<evidence type="ECO:0000256" key="4">
    <source>
        <dbReference type="ARBA" id="ARBA00023170"/>
    </source>
</evidence>
<dbReference type="InterPro" id="IPR016132">
    <property type="entry name" value="Phyto_chromo_attachment"/>
</dbReference>
<evidence type="ECO:0000313" key="7">
    <source>
        <dbReference type="Proteomes" id="UP000325302"/>
    </source>
</evidence>
<sequence>MESMNRGFLADCEKEPLQSSGKIQSYGALLILSSTQQLLHVSANFTELTALSASEVADLVRAHKLFPAIKQMDASPGARFYAVSGLETEQGVWDLIVSRGPELEYVIEFLPAEVSRLLPAWVNPPLIETIQDHVQLDHLRKELIAWVAQVSGYERVMYYQFLEGGDGEVVAETCSSEALGSYLGLRFPASDIPQIARNIYVKNPWRVIADAASSPVAVQGEGQADLTWCDLRSVSPIHAVYMQNMGDRASLSLPVVSGAELDALISCHSPLAGSLPLQRILAIHEVTRRFNMLLRDFRSRTRVRLVDEITLSIQAALKRQALAADQAWADLSAWLMQEFDADAVIWCRNHQILAAGLEVEPELLKALDDGFNGQSQELVFLEDRLRNRLSSELLSSFSGAAGLRFRREGDDGISRVYFLRIEQVEEVFWGGNPDKPVEYHDGVLGIAPRRSFAKWVEKKLGYCRPWGSATRLKLLRLRDELQKFKQTLPADPLPGGHKNAG</sequence>
<organism evidence="6 7">
    <name type="scientific">Nitrincola tapanii</name>
    <dbReference type="NCBI Taxonomy" id="1708751"/>
    <lineage>
        <taxon>Bacteria</taxon>
        <taxon>Pseudomonadati</taxon>
        <taxon>Pseudomonadota</taxon>
        <taxon>Gammaproteobacteria</taxon>
        <taxon>Oceanospirillales</taxon>
        <taxon>Oceanospirillaceae</taxon>
        <taxon>Nitrincola</taxon>
    </lineage>
</organism>
<dbReference type="Gene3D" id="3.30.450.40">
    <property type="match status" value="1"/>
</dbReference>
<dbReference type="GO" id="GO:0009584">
    <property type="term" value="P:detection of visible light"/>
    <property type="evidence" value="ECO:0007669"/>
    <property type="project" value="InterPro"/>
</dbReference>
<dbReference type="PRINTS" id="PR01033">
    <property type="entry name" value="PHYTOCHROME"/>
</dbReference>
<proteinExistence type="predicted"/>
<dbReference type="PROSITE" id="PS50046">
    <property type="entry name" value="PHYTOCHROME_2"/>
    <property type="match status" value="1"/>
</dbReference>
<evidence type="ECO:0000256" key="1">
    <source>
        <dbReference type="ARBA" id="ARBA00022543"/>
    </source>
</evidence>
<gene>
    <name evidence="6" type="ORF">E1H14_04305</name>
</gene>
<dbReference type="InterPro" id="IPR029016">
    <property type="entry name" value="GAF-like_dom_sf"/>
</dbReference>
<evidence type="ECO:0000256" key="3">
    <source>
        <dbReference type="ARBA" id="ARBA00022991"/>
    </source>
</evidence>
<name>A0A5A9W589_9GAMM</name>
<dbReference type="InterPro" id="IPR001294">
    <property type="entry name" value="Phytochrome"/>
</dbReference>
<feature type="domain" description="Phytochrome chromophore attachment site" evidence="5">
    <location>
        <begin position="135"/>
        <end position="268"/>
    </location>
</feature>
<dbReference type="Gene3D" id="3.30.450.270">
    <property type="match status" value="1"/>
</dbReference>
<dbReference type="InterPro" id="IPR035965">
    <property type="entry name" value="PAS-like_dom_sf"/>
</dbReference>
<dbReference type="EMBL" id="SMRS01000002">
    <property type="protein sequence ID" value="KAA0875917.1"/>
    <property type="molecule type" value="Genomic_DNA"/>
</dbReference>